<evidence type="ECO:0000256" key="1">
    <source>
        <dbReference type="ARBA" id="ARBA00023002"/>
    </source>
</evidence>
<evidence type="ECO:0000313" key="3">
    <source>
        <dbReference type="EMBL" id="AGB41940.1"/>
    </source>
</evidence>
<dbReference type="HOGENOM" id="CLU_030705_0_0_9"/>
<dbReference type="STRING" id="748449.Halha_2042"/>
<evidence type="ECO:0000313" key="4">
    <source>
        <dbReference type="Proteomes" id="UP000010880"/>
    </source>
</evidence>
<dbReference type="PATRIC" id="fig|748449.3.peg.1968"/>
<name>L0KBM2_HALHC</name>
<dbReference type="PRINTS" id="PR00411">
    <property type="entry name" value="PNDRDTASEI"/>
</dbReference>
<accession>L0KBM2</accession>
<organism evidence="3 4">
    <name type="scientific">Halobacteroides halobius (strain ATCC 35273 / DSM 5150 / MD-1)</name>
    <dbReference type="NCBI Taxonomy" id="748449"/>
    <lineage>
        <taxon>Bacteria</taxon>
        <taxon>Bacillati</taxon>
        <taxon>Bacillota</taxon>
        <taxon>Clostridia</taxon>
        <taxon>Halanaerobiales</taxon>
        <taxon>Halobacteroidaceae</taxon>
        <taxon>Halobacteroides</taxon>
    </lineage>
</organism>
<dbReference type="InterPro" id="IPR036188">
    <property type="entry name" value="FAD/NAD-bd_sf"/>
</dbReference>
<dbReference type="GO" id="GO:0016491">
    <property type="term" value="F:oxidoreductase activity"/>
    <property type="evidence" value="ECO:0007669"/>
    <property type="project" value="UniProtKB-KW"/>
</dbReference>
<proteinExistence type="predicted"/>
<keyword evidence="4" id="KW-1185">Reference proteome</keyword>
<dbReference type="InterPro" id="IPR023753">
    <property type="entry name" value="FAD/NAD-binding_dom"/>
</dbReference>
<reference evidence="4" key="1">
    <citation type="submission" date="2012-02" db="EMBL/GenBank/DDBJ databases">
        <title>The complete genome of Halobacteroides halobius DSM 5150.</title>
        <authorList>
            <person name="Lucas S."/>
            <person name="Copeland A."/>
            <person name="Lapidus A."/>
            <person name="Glavina del Rio T."/>
            <person name="Dalin E."/>
            <person name="Tice H."/>
            <person name="Bruce D."/>
            <person name="Goodwin L."/>
            <person name="Pitluck S."/>
            <person name="Peters L."/>
            <person name="Mikhailova N."/>
            <person name="Gu W."/>
            <person name="Kyrpides N."/>
            <person name="Mavromatis K."/>
            <person name="Ivanova N."/>
            <person name="Brettin T."/>
            <person name="Detter J.C."/>
            <person name="Han C."/>
            <person name="Larimer F."/>
            <person name="Land M."/>
            <person name="Hauser L."/>
            <person name="Markowitz V."/>
            <person name="Cheng J.-F."/>
            <person name="Hugenholtz P."/>
            <person name="Woyke T."/>
            <person name="Wu D."/>
            <person name="Tindall B."/>
            <person name="Pomrenke H."/>
            <person name="Brambilla E."/>
            <person name="Klenk H.-P."/>
            <person name="Eisen J.A."/>
        </authorList>
    </citation>
    <scope>NUCLEOTIDE SEQUENCE [LARGE SCALE GENOMIC DNA]</scope>
    <source>
        <strain evidence="4">ATCC 35273 / DSM 5150 / MD-1</strain>
    </source>
</reference>
<dbReference type="eggNOG" id="COG0446">
    <property type="taxonomic scope" value="Bacteria"/>
</dbReference>
<evidence type="ECO:0000259" key="2">
    <source>
        <dbReference type="Pfam" id="PF07992"/>
    </source>
</evidence>
<dbReference type="InterPro" id="IPR051691">
    <property type="entry name" value="Metab_Enz_Cyan_OpOx_G3PDH"/>
</dbReference>
<dbReference type="SUPFAM" id="SSF51905">
    <property type="entry name" value="FAD/NAD(P)-binding domain"/>
    <property type="match status" value="1"/>
</dbReference>
<dbReference type="KEGG" id="hhl:Halha_2042"/>
<gene>
    <name evidence="3" type="ordered locus">Halha_2042</name>
</gene>
<sequence>MNKQEYQLVVVGGGPAGLAAAQSAYDQGVKDILIIERDFELGGILQQCIHNGFGLHYFGEELTGPEYAQQFMENVKERGVDIKLDTMVLEVTPDKKIYAINSDEGMLEINAQAVILAMGCRERTREAIGIPGSRPAGVYSAGTAQRYINMEQRMPGEKVVILGSGDIGLIMARRMHLEGADVEAVLEIMPFSGGLTRNIVQCLDDFDIPLRMQQTVTEIHGKERVEGVTVAEVDDNFQPIPGTEYEIECDTLLLSVGLIPENELSTEAGVKLHDVTGGPIVNEGRETNIEGIFACGNVLHVHDLVDWVTEESLIAGKTAALYLQGQLAKKKEEIKVNPGENVGYIVPHKINNEIEDRKRVDLYMRAKQPIEDVTIKLLAGDKKLFDKTERRVEPGEMITLPVPEQMLNNLDNNSIKVDIIKEGE</sequence>
<dbReference type="Gene3D" id="3.50.50.60">
    <property type="entry name" value="FAD/NAD(P)-binding domain"/>
    <property type="match status" value="2"/>
</dbReference>
<dbReference type="OrthoDB" id="9776839at2"/>
<keyword evidence="1" id="KW-0560">Oxidoreductase</keyword>
<dbReference type="PANTHER" id="PTHR42949:SF3">
    <property type="entry name" value="ANAEROBIC GLYCEROL-3-PHOSPHATE DEHYDROGENASE SUBUNIT B"/>
    <property type="match status" value="1"/>
</dbReference>
<dbReference type="PRINTS" id="PR00368">
    <property type="entry name" value="FADPNR"/>
</dbReference>
<protein>
    <submittedName>
        <fullName evidence="3">Thioredoxin reductase</fullName>
    </submittedName>
</protein>
<feature type="domain" description="FAD/NAD(P)-binding" evidence="2">
    <location>
        <begin position="6"/>
        <end position="299"/>
    </location>
</feature>
<dbReference type="AlphaFoldDB" id="L0KBM2"/>
<dbReference type="PANTHER" id="PTHR42949">
    <property type="entry name" value="ANAEROBIC GLYCEROL-3-PHOSPHATE DEHYDROGENASE SUBUNIT B"/>
    <property type="match status" value="1"/>
</dbReference>
<dbReference type="Proteomes" id="UP000010880">
    <property type="component" value="Chromosome"/>
</dbReference>
<dbReference type="Pfam" id="PF07992">
    <property type="entry name" value="Pyr_redox_2"/>
    <property type="match status" value="1"/>
</dbReference>
<dbReference type="EMBL" id="CP003359">
    <property type="protein sequence ID" value="AGB41940.1"/>
    <property type="molecule type" value="Genomic_DNA"/>
</dbReference>
<dbReference type="RefSeq" id="WP_015327654.1">
    <property type="nucleotide sequence ID" value="NC_019978.1"/>
</dbReference>